<dbReference type="InterPro" id="IPR027417">
    <property type="entry name" value="P-loop_NTPase"/>
</dbReference>
<dbReference type="Gene3D" id="3.10.410.10">
    <property type="entry name" value="Formyltetrahydrofolate synthetase, domain 3"/>
    <property type="match status" value="1"/>
</dbReference>
<proteinExistence type="predicted"/>
<evidence type="ECO:0000256" key="5">
    <source>
        <dbReference type="ARBA" id="ARBA00022741"/>
    </source>
</evidence>
<comment type="pathway">
    <text evidence="1">One-carbon metabolism; tetrahydrofolate interconversion.</text>
</comment>
<dbReference type="GO" id="GO:0004329">
    <property type="term" value="F:formate-tetrahydrofolate ligase activity"/>
    <property type="evidence" value="ECO:0007669"/>
    <property type="project" value="UniProtKB-EC"/>
</dbReference>
<keyword evidence="6" id="KW-0067">ATP-binding</keyword>
<dbReference type="Proteomes" id="UP000576480">
    <property type="component" value="Unassembled WGS sequence"/>
</dbReference>
<gene>
    <name evidence="7" type="ORF">HKBW3S43_01359</name>
</gene>
<dbReference type="RefSeq" id="WP_369074474.1">
    <property type="nucleotide sequence ID" value="NZ_BLSB01000138.1"/>
</dbReference>
<keyword evidence="5" id="KW-0547">Nucleotide-binding</keyword>
<protein>
    <recommendedName>
        <fullName evidence="2">formate--tetrahydrofolate ligase</fullName>
        <ecNumber evidence="2">6.3.4.3</ecNumber>
    </recommendedName>
</protein>
<dbReference type="FunFam" id="3.10.410.10:FF:000001">
    <property type="entry name" value="Putative formate--tetrahydrofolate ligase"/>
    <property type="match status" value="1"/>
</dbReference>
<organism evidence="7">
    <name type="scientific">Candidatus Hakubella thermalkaliphila</name>
    <dbReference type="NCBI Taxonomy" id="2754717"/>
    <lineage>
        <taxon>Bacteria</taxon>
        <taxon>Bacillati</taxon>
        <taxon>Actinomycetota</taxon>
        <taxon>Actinomycetota incertae sedis</taxon>
        <taxon>Candidatus Hakubellales</taxon>
        <taxon>Candidatus Hakubellaceae</taxon>
        <taxon>Candidatus Hakubella</taxon>
    </lineage>
</organism>
<sequence length="159" mass="17355">MQKPGDAVVSQVWAKGGEGGVDLAKAVVKAAEKPSQFRFLYPLEASIKEKIEIIATKVYGAEGVDYLPLAEEKIQLYTRLGYDRLPLCMAKTHLSLSHDPRLMNRPTGFRVPIRDVRASVGAGFLYPLLGEMRTMPGLPTVPAGTKVDIDEKGNVVGLF</sequence>
<evidence type="ECO:0000313" key="7">
    <source>
        <dbReference type="EMBL" id="GFP35568.1"/>
    </source>
</evidence>
<dbReference type="Gene3D" id="3.40.50.300">
    <property type="entry name" value="P-loop containing nucleotide triphosphate hydrolases"/>
    <property type="match status" value="1"/>
</dbReference>
<reference evidence="7" key="1">
    <citation type="journal article" date="2020" name="Front. Microbiol.">
        <title>Single-cell genomics of novel Actinobacteria with the Wood-Ljungdahl pathway discovered in a serpentinizing system.</title>
        <authorList>
            <person name="Merino N."/>
            <person name="Kawai M."/>
            <person name="Boyd E.S."/>
            <person name="Colman D.R."/>
            <person name="McGlynn S.E."/>
            <person name="Nealson K.H."/>
            <person name="Kurokawa K."/>
            <person name="Hongoh Y."/>
        </authorList>
    </citation>
    <scope>NUCLEOTIDE SEQUENCE [LARGE SCALE GENOMIC DNA]</scope>
    <source>
        <strain evidence="7">S43</strain>
    </source>
</reference>
<keyword evidence="4 7" id="KW-0436">Ligase</keyword>
<keyword evidence="3" id="KW-0554">One-carbon metabolism</keyword>
<dbReference type="InterPro" id="IPR000559">
    <property type="entry name" value="Formate_THF_ligase"/>
</dbReference>
<dbReference type="EMBL" id="BLSB01000138">
    <property type="protein sequence ID" value="GFP35568.1"/>
    <property type="molecule type" value="Genomic_DNA"/>
</dbReference>
<dbReference type="AlphaFoldDB" id="A0A6V8PT41"/>
<accession>A0A6V8PT41</accession>
<evidence type="ECO:0000256" key="4">
    <source>
        <dbReference type="ARBA" id="ARBA00022598"/>
    </source>
</evidence>
<comment type="caution">
    <text evidence="7">The sequence shown here is derived from an EMBL/GenBank/DDBJ whole genome shotgun (WGS) entry which is preliminary data.</text>
</comment>
<dbReference type="GO" id="GO:0005524">
    <property type="term" value="F:ATP binding"/>
    <property type="evidence" value="ECO:0007669"/>
    <property type="project" value="UniProtKB-KW"/>
</dbReference>
<dbReference type="Pfam" id="PF01268">
    <property type="entry name" value="FTHFS"/>
    <property type="match status" value="1"/>
</dbReference>
<name>A0A6V8PT41_9ACTN</name>
<evidence type="ECO:0000256" key="6">
    <source>
        <dbReference type="ARBA" id="ARBA00022840"/>
    </source>
</evidence>
<evidence type="ECO:0000256" key="1">
    <source>
        <dbReference type="ARBA" id="ARBA00004777"/>
    </source>
</evidence>
<dbReference type="GO" id="GO:0006730">
    <property type="term" value="P:one-carbon metabolic process"/>
    <property type="evidence" value="ECO:0007669"/>
    <property type="project" value="UniProtKB-KW"/>
</dbReference>
<evidence type="ECO:0000256" key="2">
    <source>
        <dbReference type="ARBA" id="ARBA00012295"/>
    </source>
</evidence>
<dbReference type="SUPFAM" id="SSF52540">
    <property type="entry name" value="P-loop containing nucleoside triphosphate hydrolases"/>
    <property type="match status" value="1"/>
</dbReference>
<evidence type="ECO:0000256" key="3">
    <source>
        <dbReference type="ARBA" id="ARBA00022563"/>
    </source>
</evidence>
<dbReference type="EC" id="6.3.4.3" evidence="2"/>